<evidence type="ECO:0000256" key="1">
    <source>
        <dbReference type="ARBA" id="ARBA00009191"/>
    </source>
</evidence>
<evidence type="ECO:0000313" key="7">
    <source>
        <dbReference type="Proteomes" id="UP001642483"/>
    </source>
</evidence>
<dbReference type="PANTHER" id="PTHR10426">
    <property type="entry name" value="STRICTOSIDINE SYNTHASE-RELATED"/>
    <property type="match status" value="1"/>
</dbReference>
<keyword evidence="3" id="KW-0325">Glycoprotein</keyword>
<dbReference type="PANTHER" id="PTHR10426:SF88">
    <property type="entry name" value="ADIPOCYTE PLASMA MEMBRANE-ASSOCIATED PROTEIN HEMOMUCIN-RELATED"/>
    <property type="match status" value="1"/>
</dbReference>
<dbReference type="InterPro" id="IPR018119">
    <property type="entry name" value="Strictosidine_synth_cons-reg"/>
</dbReference>
<keyword evidence="2" id="KW-0597">Phosphoprotein</keyword>
<dbReference type="EMBL" id="CAWYQH010000035">
    <property type="protein sequence ID" value="CAK8676908.1"/>
    <property type="molecule type" value="Genomic_DNA"/>
</dbReference>
<organism evidence="6 7">
    <name type="scientific">Clavelina lepadiformis</name>
    <name type="common">Light-bulb sea squirt</name>
    <name type="synonym">Ascidia lepadiformis</name>
    <dbReference type="NCBI Taxonomy" id="159417"/>
    <lineage>
        <taxon>Eukaryota</taxon>
        <taxon>Metazoa</taxon>
        <taxon>Chordata</taxon>
        <taxon>Tunicata</taxon>
        <taxon>Ascidiacea</taxon>
        <taxon>Aplousobranchia</taxon>
        <taxon>Clavelinidae</taxon>
        <taxon>Clavelina</taxon>
    </lineage>
</organism>
<evidence type="ECO:0000313" key="6">
    <source>
        <dbReference type="EMBL" id="CAK8676908.1"/>
    </source>
</evidence>
<proteinExistence type="inferred from homology"/>
<sequence length="325" mass="36328">MSKVRQRKQKEKQERRCADGMPKTELAIQLSGPFSFKNKITPGLRVKGLASPESLVQDDRGNLYTGLHDGRIVRNKPSDDGRIGAGDVVNVTSVFIKNIPRATERVDHGRPLGLRLQGDTLYVADPNYGIYSLNTHSGKVKTLVKVNDVNPSLGYTDDLDVSKDGKYIYFSDVTSLHSDKIMYGIYSGVCDGRVLRYSTENEEIRTVVDNLCVANGVQLSQDDKLLFVSETMQCAIKVIDLSTLKILKIVNVPIFPDNIRPTGKGTYWIAGGSLRTPWHSFLERNPVVRQIASGLLSEYYITKLMLQFREYGMVLEMNENSSVTT</sequence>
<reference evidence="6 7" key="1">
    <citation type="submission" date="2024-02" db="EMBL/GenBank/DDBJ databases">
        <authorList>
            <person name="Daric V."/>
            <person name="Darras S."/>
        </authorList>
    </citation>
    <scope>NUCLEOTIDE SEQUENCE [LARGE SCALE GENOMIC DNA]</scope>
</reference>
<dbReference type="Proteomes" id="UP001642483">
    <property type="component" value="Unassembled WGS sequence"/>
</dbReference>
<feature type="compositionally biased region" description="Basic residues" evidence="4">
    <location>
        <begin position="1"/>
        <end position="10"/>
    </location>
</feature>
<accession>A0ABP0FFR4</accession>
<evidence type="ECO:0000256" key="3">
    <source>
        <dbReference type="ARBA" id="ARBA00023180"/>
    </source>
</evidence>
<feature type="region of interest" description="Disordered" evidence="4">
    <location>
        <begin position="1"/>
        <end position="22"/>
    </location>
</feature>
<evidence type="ECO:0000256" key="4">
    <source>
        <dbReference type="SAM" id="MobiDB-lite"/>
    </source>
</evidence>
<protein>
    <recommendedName>
        <fullName evidence="5">Strictosidine synthase conserved region domain-containing protein</fullName>
    </recommendedName>
</protein>
<comment type="caution">
    <text evidence="6">The sequence shown here is derived from an EMBL/GenBank/DDBJ whole genome shotgun (WGS) entry which is preliminary data.</text>
</comment>
<comment type="similarity">
    <text evidence="1">Belongs to the strictosidine synthase family.</text>
</comment>
<feature type="domain" description="Strictosidine synthase conserved region" evidence="5">
    <location>
        <begin position="157"/>
        <end position="237"/>
    </location>
</feature>
<evidence type="ECO:0000259" key="5">
    <source>
        <dbReference type="Pfam" id="PF03088"/>
    </source>
</evidence>
<name>A0ABP0FFR4_CLALP</name>
<gene>
    <name evidence="6" type="ORF">CVLEPA_LOCUS6329</name>
</gene>
<keyword evidence="7" id="KW-1185">Reference proteome</keyword>
<dbReference type="SUPFAM" id="SSF63829">
    <property type="entry name" value="Calcium-dependent phosphotriesterase"/>
    <property type="match status" value="1"/>
</dbReference>
<dbReference type="Pfam" id="PF03088">
    <property type="entry name" value="Str_synth"/>
    <property type="match status" value="1"/>
</dbReference>
<dbReference type="InterPro" id="IPR011042">
    <property type="entry name" value="6-blade_b-propeller_TolB-like"/>
</dbReference>
<dbReference type="Pfam" id="PF20067">
    <property type="entry name" value="SSL_N"/>
    <property type="match status" value="1"/>
</dbReference>
<evidence type="ECO:0000256" key="2">
    <source>
        <dbReference type="ARBA" id="ARBA00022553"/>
    </source>
</evidence>
<dbReference type="Gene3D" id="2.120.10.30">
    <property type="entry name" value="TolB, C-terminal domain"/>
    <property type="match status" value="1"/>
</dbReference>